<sequence>MSLQTPVSKTETSDKKNNSNQIVSKRMRSSPSPKSRASIGLLRSLSHNLDIPIPSPTVFHGWTIILTGGAKSQ</sequence>
<evidence type="ECO:0000313" key="2">
    <source>
        <dbReference type="EMBL" id="VDP81239.1"/>
    </source>
</evidence>
<keyword evidence="3" id="KW-1185">Reference proteome</keyword>
<gene>
    <name evidence="2" type="ORF">SCUD_LOCUS23066</name>
</gene>
<name>A0A183L6U8_9TREM</name>
<feature type="compositionally biased region" description="Polar residues" evidence="1">
    <location>
        <begin position="1"/>
        <end position="10"/>
    </location>
</feature>
<feature type="region of interest" description="Disordered" evidence="1">
    <location>
        <begin position="1"/>
        <end position="38"/>
    </location>
</feature>
<organism evidence="4">
    <name type="scientific">Schistosoma curassoni</name>
    <dbReference type="NCBI Taxonomy" id="6186"/>
    <lineage>
        <taxon>Eukaryota</taxon>
        <taxon>Metazoa</taxon>
        <taxon>Spiralia</taxon>
        <taxon>Lophotrochozoa</taxon>
        <taxon>Platyhelminthes</taxon>
        <taxon>Trematoda</taxon>
        <taxon>Digenea</taxon>
        <taxon>Strigeidida</taxon>
        <taxon>Schistosomatoidea</taxon>
        <taxon>Schistosomatidae</taxon>
        <taxon>Schistosoma</taxon>
    </lineage>
</organism>
<dbReference type="EMBL" id="UZAK01051890">
    <property type="protein sequence ID" value="VDP81239.1"/>
    <property type="molecule type" value="Genomic_DNA"/>
</dbReference>
<evidence type="ECO:0000313" key="3">
    <source>
        <dbReference type="Proteomes" id="UP000279833"/>
    </source>
</evidence>
<evidence type="ECO:0000313" key="4">
    <source>
        <dbReference type="WBParaSite" id="SCUD_0002307001-mRNA-1"/>
    </source>
</evidence>
<protein>
    <submittedName>
        <fullName evidence="2 4">Uncharacterized protein</fullName>
    </submittedName>
</protein>
<dbReference type="WBParaSite" id="SCUD_0002307001-mRNA-1">
    <property type="protein sequence ID" value="SCUD_0002307001-mRNA-1"/>
    <property type="gene ID" value="SCUD_0002307001"/>
</dbReference>
<proteinExistence type="predicted"/>
<reference evidence="2 3" key="2">
    <citation type="submission" date="2018-11" db="EMBL/GenBank/DDBJ databases">
        <authorList>
            <consortium name="Pathogen Informatics"/>
        </authorList>
    </citation>
    <scope>NUCLEOTIDE SEQUENCE [LARGE SCALE GENOMIC DNA]</scope>
    <source>
        <strain evidence="2">Dakar</strain>
        <strain evidence="3">Dakar, Senegal</strain>
    </source>
</reference>
<reference evidence="4" key="1">
    <citation type="submission" date="2016-06" db="UniProtKB">
        <authorList>
            <consortium name="WormBaseParasite"/>
        </authorList>
    </citation>
    <scope>IDENTIFICATION</scope>
</reference>
<feature type="compositionally biased region" description="Low complexity" evidence="1">
    <location>
        <begin position="29"/>
        <end position="38"/>
    </location>
</feature>
<accession>A0A183L6U8</accession>
<evidence type="ECO:0000256" key="1">
    <source>
        <dbReference type="SAM" id="MobiDB-lite"/>
    </source>
</evidence>
<dbReference type="AlphaFoldDB" id="A0A183L6U8"/>
<dbReference type="Proteomes" id="UP000279833">
    <property type="component" value="Unassembled WGS sequence"/>
</dbReference>